<keyword evidence="6" id="KW-0547">Nucleotide-binding</keyword>
<evidence type="ECO:0000313" key="13">
    <source>
        <dbReference type="Proteomes" id="UP000091926"/>
    </source>
</evidence>
<name>A0A193GHB1_9BORD</name>
<dbReference type="GO" id="GO:0000166">
    <property type="term" value="F:nucleotide binding"/>
    <property type="evidence" value="ECO:0007669"/>
    <property type="project" value="UniProtKB-KW"/>
</dbReference>
<dbReference type="GO" id="GO:0051213">
    <property type="term" value="F:dioxygenase activity"/>
    <property type="evidence" value="ECO:0007669"/>
    <property type="project" value="UniProtKB-KW"/>
</dbReference>
<keyword evidence="4" id="KW-0285">Flavoprotein</keyword>
<keyword evidence="13" id="KW-1185">Reference proteome</keyword>
<dbReference type="GO" id="GO:0018580">
    <property type="term" value="F:nitronate monooxygenase activity"/>
    <property type="evidence" value="ECO:0007669"/>
    <property type="project" value="InterPro"/>
</dbReference>
<dbReference type="SUPFAM" id="SSF51412">
    <property type="entry name" value="Inosine monophosphate dehydrogenase (IMPDH)"/>
    <property type="match status" value="1"/>
</dbReference>
<comment type="catalytic activity">
    <reaction evidence="10">
        <text>3 propionate 3-nitronate + 3 O2 + H2O = 3 3-oxopropanoate + 2 nitrate + nitrite + H2O2 + 3 H(+)</text>
        <dbReference type="Rhea" id="RHEA:57332"/>
        <dbReference type="ChEBI" id="CHEBI:15377"/>
        <dbReference type="ChEBI" id="CHEBI:15378"/>
        <dbReference type="ChEBI" id="CHEBI:15379"/>
        <dbReference type="ChEBI" id="CHEBI:16240"/>
        <dbReference type="ChEBI" id="CHEBI:16301"/>
        <dbReference type="ChEBI" id="CHEBI:17632"/>
        <dbReference type="ChEBI" id="CHEBI:33190"/>
        <dbReference type="ChEBI" id="CHEBI:136067"/>
    </reaction>
</comment>
<dbReference type="GO" id="GO:0009636">
    <property type="term" value="P:response to toxic substance"/>
    <property type="evidence" value="ECO:0007669"/>
    <property type="project" value="UniProtKB-KW"/>
</dbReference>
<dbReference type="OrthoDB" id="9778912at2"/>
<dbReference type="Proteomes" id="UP000091926">
    <property type="component" value="Chromosome"/>
</dbReference>
<evidence type="ECO:0000256" key="6">
    <source>
        <dbReference type="ARBA" id="ARBA00022741"/>
    </source>
</evidence>
<reference evidence="12 13" key="1">
    <citation type="submission" date="2016-06" db="EMBL/GenBank/DDBJ databases">
        <title>Complete genome sequences of Bordetella bronchialis and Bordetella flabilis.</title>
        <authorList>
            <person name="LiPuma J.J."/>
            <person name="Spilker T."/>
        </authorList>
    </citation>
    <scope>NUCLEOTIDE SEQUENCE [LARGE SCALE GENOMIC DNA]</scope>
    <source>
        <strain evidence="12 13">AU10664</strain>
    </source>
</reference>
<protein>
    <recommendedName>
        <fullName evidence="11">Nitronate monooxygenase</fullName>
    </recommendedName>
    <alternativeName>
        <fullName evidence="9">Propionate 3-nitronate monooxygenase</fullName>
    </alternativeName>
</protein>
<sequence>MKKVDDFVSRLGIRHPIIQAPMVGVSTPALAAAVSDAGALGSLGIGAIGATQAKKMIQQTRALTGRPFSVNMFCHPPAPRDPGVEAAWVRFIEPLFAEMGEACPTQLSEIYTSFLEQEDTFEVLCEQRPAAVSFHFGIPKREWIDGFRSRGIVTMATATNLYEAKLIEEAGIDMIVAQGSEAGGHRGMFDQFAVDELLSTSVLVQLLARATPLPVVAAGGIMDGRGIRAMLALGASAVQLGTAFVLCPESSANGNYRRNLKSERAMQTRLTSVISGRPARGIVNRLIRHGEQLGAPPVPAYPVAYDVTKRLNAFEGRHENHGEFAVQWAGQGATLARELPAADMVALLVEELRREMRPPNAV</sequence>
<dbReference type="EMBL" id="CP016172">
    <property type="protein sequence ID" value="ANN79210.1"/>
    <property type="molecule type" value="Genomic_DNA"/>
</dbReference>
<evidence type="ECO:0000313" key="12">
    <source>
        <dbReference type="EMBL" id="ANN79210.1"/>
    </source>
</evidence>
<evidence type="ECO:0000256" key="5">
    <source>
        <dbReference type="ARBA" id="ARBA00022643"/>
    </source>
</evidence>
<keyword evidence="3" id="KW-0216">Detoxification</keyword>
<evidence type="ECO:0000256" key="8">
    <source>
        <dbReference type="ARBA" id="ARBA00023033"/>
    </source>
</evidence>
<evidence type="ECO:0000256" key="11">
    <source>
        <dbReference type="ARBA" id="ARBA00067136"/>
    </source>
</evidence>
<dbReference type="Gene3D" id="3.20.20.70">
    <property type="entry name" value="Aldolase class I"/>
    <property type="match status" value="1"/>
</dbReference>
<evidence type="ECO:0000256" key="2">
    <source>
        <dbReference type="ARBA" id="ARBA00009881"/>
    </source>
</evidence>
<evidence type="ECO:0000256" key="7">
    <source>
        <dbReference type="ARBA" id="ARBA00023002"/>
    </source>
</evidence>
<keyword evidence="12" id="KW-0223">Dioxygenase</keyword>
<dbReference type="CDD" id="cd04730">
    <property type="entry name" value="NPD_like"/>
    <property type="match status" value="1"/>
</dbReference>
<organism evidence="12 13">
    <name type="scientific">Bordetella flabilis</name>
    <dbReference type="NCBI Taxonomy" id="463014"/>
    <lineage>
        <taxon>Bacteria</taxon>
        <taxon>Pseudomonadati</taxon>
        <taxon>Pseudomonadota</taxon>
        <taxon>Betaproteobacteria</taxon>
        <taxon>Burkholderiales</taxon>
        <taxon>Alcaligenaceae</taxon>
        <taxon>Bordetella</taxon>
    </lineage>
</organism>
<comment type="similarity">
    <text evidence="2">Belongs to the nitronate monooxygenase family. NMO class I subfamily.</text>
</comment>
<dbReference type="FunFam" id="3.20.20.70:FF:000154">
    <property type="entry name" value="Probable nitronate monooxygenase"/>
    <property type="match status" value="1"/>
</dbReference>
<evidence type="ECO:0000256" key="9">
    <source>
        <dbReference type="ARBA" id="ARBA00031155"/>
    </source>
</evidence>
<keyword evidence="5" id="KW-0288">FMN</keyword>
<comment type="cofactor">
    <cofactor evidence="1">
        <name>FMN</name>
        <dbReference type="ChEBI" id="CHEBI:58210"/>
    </cofactor>
</comment>
<evidence type="ECO:0000256" key="3">
    <source>
        <dbReference type="ARBA" id="ARBA00022575"/>
    </source>
</evidence>
<dbReference type="KEGG" id="bfz:BAU07_20670"/>
<dbReference type="InterPro" id="IPR004136">
    <property type="entry name" value="NMO"/>
</dbReference>
<dbReference type="STRING" id="463014.BAU07_20670"/>
<gene>
    <name evidence="12" type="ORF">BAU07_20670</name>
</gene>
<dbReference type="AlphaFoldDB" id="A0A193GHB1"/>
<accession>A0A193GHB1</accession>
<evidence type="ECO:0000256" key="10">
    <source>
        <dbReference type="ARBA" id="ARBA00049401"/>
    </source>
</evidence>
<evidence type="ECO:0000256" key="1">
    <source>
        <dbReference type="ARBA" id="ARBA00001917"/>
    </source>
</evidence>
<proteinExistence type="inferred from homology"/>
<dbReference type="RefSeq" id="WP_066661851.1">
    <property type="nucleotide sequence ID" value="NZ_CBCSCL010000011.1"/>
</dbReference>
<evidence type="ECO:0000256" key="4">
    <source>
        <dbReference type="ARBA" id="ARBA00022630"/>
    </source>
</evidence>
<dbReference type="Pfam" id="PF03060">
    <property type="entry name" value="NMO"/>
    <property type="match status" value="1"/>
</dbReference>
<dbReference type="PANTHER" id="PTHR42747:SF3">
    <property type="entry name" value="NITRONATE MONOOXYGENASE-RELATED"/>
    <property type="match status" value="1"/>
</dbReference>
<dbReference type="InterPro" id="IPR013785">
    <property type="entry name" value="Aldolase_TIM"/>
</dbReference>
<dbReference type="PANTHER" id="PTHR42747">
    <property type="entry name" value="NITRONATE MONOOXYGENASE-RELATED"/>
    <property type="match status" value="1"/>
</dbReference>
<keyword evidence="8" id="KW-0503">Monooxygenase</keyword>
<keyword evidence="7" id="KW-0560">Oxidoreductase</keyword>